<organism evidence="11 12">
    <name type="scientific">Saccharopolyspora flava</name>
    <dbReference type="NCBI Taxonomy" id="95161"/>
    <lineage>
        <taxon>Bacteria</taxon>
        <taxon>Bacillati</taxon>
        <taxon>Actinomycetota</taxon>
        <taxon>Actinomycetes</taxon>
        <taxon>Pseudonocardiales</taxon>
        <taxon>Pseudonocardiaceae</taxon>
        <taxon>Saccharopolyspora</taxon>
    </lineage>
</organism>
<dbReference type="EC" id="2.7.13.3" evidence="2"/>
<evidence type="ECO:0000256" key="7">
    <source>
        <dbReference type="ARBA" id="ARBA00022989"/>
    </source>
</evidence>
<dbReference type="Pfam" id="PF02518">
    <property type="entry name" value="HATPase_c"/>
    <property type="match status" value="1"/>
</dbReference>
<feature type="compositionally biased region" description="Basic and acidic residues" evidence="8">
    <location>
        <begin position="642"/>
        <end position="651"/>
    </location>
</feature>
<evidence type="ECO:0000256" key="5">
    <source>
        <dbReference type="ARBA" id="ARBA00022692"/>
    </source>
</evidence>
<evidence type="ECO:0000313" key="11">
    <source>
        <dbReference type="EMBL" id="SFT07040.1"/>
    </source>
</evidence>
<dbReference type="PANTHER" id="PTHR45436:SF5">
    <property type="entry name" value="SENSOR HISTIDINE KINASE TRCS"/>
    <property type="match status" value="1"/>
</dbReference>
<dbReference type="InterPro" id="IPR003594">
    <property type="entry name" value="HATPase_dom"/>
</dbReference>
<evidence type="ECO:0000256" key="4">
    <source>
        <dbReference type="ARBA" id="ARBA00022679"/>
    </source>
</evidence>
<feature type="region of interest" description="Disordered" evidence="8">
    <location>
        <begin position="636"/>
        <end position="728"/>
    </location>
</feature>
<protein>
    <recommendedName>
        <fullName evidence="2">histidine kinase</fullName>
        <ecNumber evidence="2">2.7.13.3</ecNumber>
    </recommendedName>
</protein>
<keyword evidence="3" id="KW-0597">Phosphoprotein</keyword>
<dbReference type="STRING" id="95161.SAMN05660874_05454"/>
<dbReference type="RefSeq" id="WP_093423775.1">
    <property type="nucleotide sequence ID" value="NZ_FOZX01000014.1"/>
</dbReference>
<reference evidence="12" key="1">
    <citation type="submission" date="2016-10" db="EMBL/GenBank/DDBJ databases">
        <authorList>
            <person name="Varghese N."/>
            <person name="Submissions S."/>
        </authorList>
    </citation>
    <scope>NUCLEOTIDE SEQUENCE [LARGE SCALE GENOMIC DNA]</scope>
    <source>
        <strain evidence="12">DSM 44771</strain>
    </source>
</reference>
<dbReference type="OrthoDB" id="3648270at2"/>
<dbReference type="Gene3D" id="3.30.565.10">
    <property type="entry name" value="Histidine kinase-like ATPase, C-terminal domain"/>
    <property type="match status" value="1"/>
</dbReference>
<dbReference type="InterPro" id="IPR013587">
    <property type="entry name" value="Nitrate/nitrite_sensing"/>
</dbReference>
<evidence type="ECO:0000256" key="1">
    <source>
        <dbReference type="ARBA" id="ARBA00000085"/>
    </source>
</evidence>
<dbReference type="EMBL" id="FOZX01000014">
    <property type="protein sequence ID" value="SFT07040.1"/>
    <property type="molecule type" value="Genomic_DNA"/>
</dbReference>
<sequence length="728" mass="79381">MTSQDAETHHRTIKKRLSRALTLPIVLLSVVLLSSTVPQGVESFVVWRIGVAAKDAGGSAMRAFAALQRERDLSVREGIPTAQLGAARVTTDRTTTELIRTLDSLTDYAPEPIAVKTAQLKEQFAELPQRRLLAQGQLNQRATVEYFNTVIDTGIDLFDTQSRLAHDIQVTQDGITATELLRASDLMRRAAMLGGSAVDSGRFEAGEHHAFAEQVFTYRSRIGSESAHAAPQVQQRYRALIASPAWQRLTAVEDRLIADGAGGAHAFSPEQQRAWHDDVATVGRDLNDLALAQSDHAVTLGMTQAYSKFLWTILVVLVALAAVALCWWYSWRNIGLAEQVLQRLAGLRDAVLHRTHDLLPPILARAREGKAVDVDEELGKLDFGRDEIGQVAEAMETSQRATIDATINEAGTHAAFRSAIAAIASGQQTLIQQAMVLIDTAEHDEQDPAKLRRLLQVDSTVTRLRRKIENLRVLAGDRPGRRWRDPVPLSKLVQSAIGETEHYTRINVRAVPPVAVKGPAVTDTIRVLAELMDNATRFSPPNAPVLVKVDRAPGGGVLVEIEDRGLGMPEADRDRINETLSAPPDFTATSVQDDVRLGMVVVSRLAQRRGIEVSLSAGKGSGTRASVVLPGDLITSVAQPRHNADRTDRQNAESTVRIRRKPRSAPAPTGPQDTGGLPQRRRGTTLARLTSSTADDEAEPQAEEQRPSGSAAFLNKIQRARSQQEGRS</sequence>
<keyword evidence="9" id="KW-0472">Membrane</keyword>
<accession>A0A1I6V040</accession>
<gene>
    <name evidence="11" type="ORF">SAMN05660874_05454</name>
</gene>
<keyword evidence="5 9" id="KW-0812">Transmembrane</keyword>
<keyword evidence="12" id="KW-1185">Reference proteome</keyword>
<dbReference type="PANTHER" id="PTHR45436">
    <property type="entry name" value="SENSOR HISTIDINE KINASE YKOH"/>
    <property type="match status" value="1"/>
</dbReference>
<dbReference type="SUPFAM" id="SSF55874">
    <property type="entry name" value="ATPase domain of HSP90 chaperone/DNA topoisomerase II/histidine kinase"/>
    <property type="match status" value="1"/>
</dbReference>
<proteinExistence type="predicted"/>
<dbReference type="InterPro" id="IPR050428">
    <property type="entry name" value="TCS_sensor_his_kinase"/>
</dbReference>
<dbReference type="SMART" id="SM00387">
    <property type="entry name" value="HATPase_c"/>
    <property type="match status" value="1"/>
</dbReference>
<keyword evidence="6 11" id="KW-0418">Kinase</keyword>
<keyword evidence="4" id="KW-0808">Transferase</keyword>
<feature type="domain" description="Histidine kinase" evidence="10">
    <location>
        <begin position="526"/>
        <end position="633"/>
    </location>
</feature>
<dbReference type="GO" id="GO:0005886">
    <property type="term" value="C:plasma membrane"/>
    <property type="evidence" value="ECO:0007669"/>
    <property type="project" value="TreeGrafter"/>
</dbReference>
<evidence type="ECO:0000256" key="3">
    <source>
        <dbReference type="ARBA" id="ARBA00022553"/>
    </source>
</evidence>
<evidence type="ECO:0000313" key="12">
    <source>
        <dbReference type="Proteomes" id="UP000198852"/>
    </source>
</evidence>
<evidence type="ECO:0000256" key="8">
    <source>
        <dbReference type="SAM" id="MobiDB-lite"/>
    </source>
</evidence>
<evidence type="ECO:0000259" key="10">
    <source>
        <dbReference type="PROSITE" id="PS50109"/>
    </source>
</evidence>
<keyword evidence="7 9" id="KW-1133">Transmembrane helix</keyword>
<evidence type="ECO:0000256" key="2">
    <source>
        <dbReference type="ARBA" id="ARBA00012438"/>
    </source>
</evidence>
<feature type="transmembrane region" description="Helical" evidence="9">
    <location>
        <begin position="20"/>
        <end position="37"/>
    </location>
</feature>
<evidence type="ECO:0000256" key="6">
    <source>
        <dbReference type="ARBA" id="ARBA00022777"/>
    </source>
</evidence>
<evidence type="ECO:0000256" key="9">
    <source>
        <dbReference type="SAM" id="Phobius"/>
    </source>
</evidence>
<dbReference type="AlphaFoldDB" id="A0A1I6V040"/>
<name>A0A1I6V040_9PSEU</name>
<dbReference type="GO" id="GO:0000160">
    <property type="term" value="P:phosphorelay signal transduction system"/>
    <property type="evidence" value="ECO:0007669"/>
    <property type="project" value="TreeGrafter"/>
</dbReference>
<dbReference type="GO" id="GO:0004673">
    <property type="term" value="F:protein histidine kinase activity"/>
    <property type="evidence" value="ECO:0007669"/>
    <property type="project" value="UniProtKB-EC"/>
</dbReference>
<dbReference type="InterPro" id="IPR005467">
    <property type="entry name" value="His_kinase_dom"/>
</dbReference>
<dbReference type="PROSITE" id="PS50109">
    <property type="entry name" value="HIS_KIN"/>
    <property type="match status" value="1"/>
</dbReference>
<comment type="catalytic activity">
    <reaction evidence="1">
        <text>ATP + protein L-histidine = ADP + protein N-phospho-L-histidine.</text>
        <dbReference type="EC" id="2.7.13.3"/>
    </reaction>
</comment>
<dbReference type="Proteomes" id="UP000198852">
    <property type="component" value="Unassembled WGS sequence"/>
</dbReference>
<dbReference type="InterPro" id="IPR036890">
    <property type="entry name" value="HATPase_C_sf"/>
</dbReference>
<dbReference type="Pfam" id="PF08376">
    <property type="entry name" value="NIT"/>
    <property type="match status" value="1"/>
</dbReference>
<feature type="transmembrane region" description="Helical" evidence="9">
    <location>
        <begin position="309"/>
        <end position="329"/>
    </location>
</feature>